<proteinExistence type="predicted"/>
<reference evidence="1" key="1">
    <citation type="submission" date="2022-08" db="EMBL/GenBank/DDBJ databases">
        <title>Genome Sequence of Lecanicillium fungicola.</title>
        <authorList>
            <person name="Buettner E."/>
        </authorList>
    </citation>
    <scope>NUCLEOTIDE SEQUENCE</scope>
    <source>
        <strain evidence="1">Babe33</strain>
    </source>
</reference>
<protein>
    <submittedName>
        <fullName evidence="1">Uncharacterized protein</fullName>
    </submittedName>
</protein>
<evidence type="ECO:0000313" key="2">
    <source>
        <dbReference type="Proteomes" id="UP001143910"/>
    </source>
</evidence>
<accession>A0ACC1NAM7</accession>
<comment type="caution">
    <text evidence="1">The sequence shown here is derived from an EMBL/GenBank/DDBJ whole genome shotgun (WGS) entry which is preliminary data.</text>
</comment>
<gene>
    <name evidence="1" type="ORF">NQ176_g5189</name>
</gene>
<keyword evidence="2" id="KW-1185">Reference proteome</keyword>
<organism evidence="1 2">
    <name type="scientific">Zarea fungicola</name>
    <dbReference type="NCBI Taxonomy" id="93591"/>
    <lineage>
        <taxon>Eukaryota</taxon>
        <taxon>Fungi</taxon>
        <taxon>Dikarya</taxon>
        <taxon>Ascomycota</taxon>
        <taxon>Pezizomycotina</taxon>
        <taxon>Sordariomycetes</taxon>
        <taxon>Hypocreomycetidae</taxon>
        <taxon>Hypocreales</taxon>
        <taxon>Cordycipitaceae</taxon>
        <taxon>Zarea</taxon>
    </lineage>
</organism>
<evidence type="ECO:0000313" key="1">
    <source>
        <dbReference type="EMBL" id="KAJ2976015.1"/>
    </source>
</evidence>
<dbReference type="Proteomes" id="UP001143910">
    <property type="component" value="Unassembled WGS sequence"/>
</dbReference>
<sequence length="296" mass="31591">MKWYRLLLATSLTGLVSSQAGATYKNTDAAINLDKVALSNRADCSKEKRDFDSLYKDFTLLDSAIVNTTKTPNCRSPVGATPLRGLSGDNIIYGDNIVTFLVGSGLMVKNTLFNGSVAFDVSVDIDSLKLAGDFGMELEVKWIRGMTTIASDKLTFSVEKDGQPPYKVNLNKKEAQADTFTIWAHVLDDGAWYLSDFKLALFNLDFGLLVRDEEAGTGMTSSEARPRPTATRAASTTSSSPGRLTVPTSAAITPSRTESGTTASAATPPTSTPNSALHRAPSFGMLAALLISSALL</sequence>
<name>A0ACC1NAM7_9HYPO</name>
<dbReference type="EMBL" id="JANJQO010000632">
    <property type="protein sequence ID" value="KAJ2976015.1"/>
    <property type="molecule type" value="Genomic_DNA"/>
</dbReference>